<dbReference type="AlphaFoldDB" id="A0A6G1F8S0"/>
<protein>
    <submittedName>
        <fullName evidence="2">Uncharacterized protein</fullName>
    </submittedName>
</protein>
<organism evidence="2 3">
    <name type="scientific">Oryza meyeriana var. granulata</name>
    <dbReference type="NCBI Taxonomy" id="110450"/>
    <lineage>
        <taxon>Eukaryota</taxon>
        <taxon>Viridiplantae</taxon>
        <taxon>Streptophyta</taxon>
        <taxon>Embryophyta</taxon>
        <taxon>Tracheophyta</taxon>
        <taxon>Spermatophyta</taxon>
        <taxon>Magnoliopsida</taxon>
        <taxon>Liliopsida</taxon>
        <taxon>Poales</taxon>
        <taxon>Poaceae</taxon>
        <taxon>BOP clade</taxon>
        <taxon>Oryzoideae</taxon>
        <taxon>Oryzeae</taxon>
        <taxon>Oryzinae</taxon>
        <taxon>Oryza</taxon>
        <taxon>Oryza meyeriana</taxon>
    </lineage>
</organism>
<dbReference type="EMBL" id="SPHZ02000001">
    <property type="protein sequence ID" value="KAF0933261.1"/>
    <property type="molecule type" value="Genomic_DNA"/>
</dbReference>
<feature type="region of interest" description="Disordered" evidence="1">
    <location>
        <begin position="59"/>
        <end position="99"/>
    </location>
</feature>
<feature type="compositionally biased region" description="Low complexity" evidence="1">
    <location>
        <begin position="65"/>
        <end position="99"/>
    </location>
</feature>
<gene>
    <name evidence="2" type="ORF">E2562_017052</name>
</gene>
<evidence type="ECO:0000313" key="2">
    <source>
        <dbReference type="EMBL" id="KAF0933261.1"/>
    </source>
</evidence>
<accession>A0A6G1F8S0</accession>
<evidence type="ECO:0000256" key="1">
    <source>
        <dbReference type="SAM" id="MobiDB-lite"/>
    </source>
</evidence>
<sequence>MPNPDGGRRFCFIAVLPSQKPDPGRRRLLRCSPPSPAHSLLCWCAGSCSPSRRARLAVQDAEQEQASSCQQGGSGQGAAVQGTPGARAAGTATRQQQPP</sequence>
<name>A0A6G1F8S0_9ORYZ</name>
<evidence type="ECO:0000313" key="3">
    <source>
        <dbReference type="Proteomes" id="UP000479710"/>
    </source>
</evidence>
<reference evidence="2 3" key="1">
    <citation type="submission" date="2019-11" db="EMBL/GenBank/DDBJ databases">
        <title>Whole genome sequence of Oryza granulata.</title>
        <authorList>
            <person name="Li W."/>
        </authorList>
    </citation>
    <scope>NUCLEOTIDE SEQUENCE [LARGE SCALE GENOMIC DNA]</scope>
    <source>
        <strain evidence="3">cv. Menghai</strain>
        <tissue evidence="2">Leaf</tissue>
    </source>
</reference>
<proteinExistence type="predicted"/>
<dbReference type="Proteomes" id="UP000479710">
    <property type="component" value="Unassembled WGS sequence"/>
</dbReference>
<comment type="caution">
    <text evidence="2">The sequence shown here is derived from an EMBL/GenBank/DDBJ whole genome shotgun (WGS) entry which is preliminary data.</text>
</comment>
<keyword evidence="3" id="KW-1185">Reference proteome</keyword>